<protein>
    <submittedName>
        <fullName evidence="2">Uncharacterized protein</fullName>
    </submittedName>
</protein>
<dbReference type="AlphaFoldDB" id="A0A3N4NW01"/>
<keyword evidence="3" id="KW-1185">Reference proteome</keyword>
<name>A0A3N4NW01_9GAMM</name>
<reference evidence="2 3" key="1">
    <citation type="submission" date="2018-11" db="EMBL/GenBank/DDBJ databases">
        <title>Whole genome sequencing of Pantoea sp. RIT388.</title>
        <authorList>
            <person name="Gan H.M."/>
            <person name="Hudson A.O."/>
        </authorList>
    </citation>
    <scope>NUCLEOTIDE SEQUENCE [LARGE SCALE GENOMIC DNA]</scope>
    <source>
        <strain evidence="2 3">RIT388</strain>
    </source>
</reference>
<dbReference type="EMBL" id="RMVG01000011">
    <property type="protein sequence ID" value="RPD98897.1"/>
    <property type="molecule type" value="Genomic_DNA"/>
</dbReference>
<comment type="caution">
    <text evidence="2">The sequence shown here is derived from an EMBL/GenBank/DDBJ whole genome shotgun (WGS) entry which is preliminary data.</text>
</comment>
<sequence length="73" mass="8252">MPEQHSDSGYAQRRHPDGCPWQPPRFIPSGGQKCKAFRWRAAVSRHDFLSAAAFPKNAETEKGLAFRLSLNLK</sequence>
<feature type="region of interest" description="Disordered" evidence="1">
    <location>
        <begin position="1"/>
        <end position="25"/>
    </location>
</feature>
<organism evidence="2 3">
    <name type="scientific">Candidatus Pantoea deserta</name>
    <dbReference type="NCBI Taxonomy" id="1869313"/>
    <lineage>
        <taxon>Bacteria</taxon>
        <taxon>Pseudomonadati</taxon>
        <taxon>Pseudomonadota</taxon>
        <taxon>Gammaproteobacteria</taxon>
        <taxon>Enterobacterales</taxon>
        <taxon>Erwiniaceae</taxon>
        <taxon>Pantoea</taxon>
    </lineage>
</organism>
<evidence type="ECO:0000256" key="1">
    <source>
        <dbReference type="SAM" id="MobiDB-lite"/>
    </source>
</evidence>
<evidence type="ECO:0000313" key="3">
    <source>
        <dbReference type="Proteomes" id="UP000281332"/>
    </source>
</evidence>
<dbReference type="Proteomes" id="UP000281332">
    <property type="component" value="Unassembled WGS sequence"/>
</dbReference>
<proteinExistence type="predicted"/>
<gene>
    <name evidence="2" type="ORF">BBB56_14375</name>
</gene>
<accession>A0A3N4NW01</accession>
<evidence type="ECO:0000313" key="2">
    <source>
        <dbReference type="EMBL" id="RPD98897.1"/>
    </source>
</evidence>